<dbReference type="KEGG" id="rhg:EXZ61_11885"/>
<dbReference type="RefSeq" id="WP_142811973.1">
    <property type="nucleotide sequence ID" value="NZ_CP036282.1"/>
</dbReference>
<organism evidence="2 3">
    <name type="scientific">Rhodoferax aquaticus</name>
    <dbReference type="NCBI Taxonomy" id="2527691"/>
    <lineage>
        <taxon>Bacteria</taxon>
        <taxon>Pseudomonadati</taxon>
        <taxon>Pseudomonadota</taxon>
        <taxon>Betaproteobacteria</taxon>
        <taxon>Burkholderiales</taxon>
        <taxon>Comamonadaceae</taxon>
        <taxon>Rhodoferax</taxon>
    </lineage>
</organism>
<accession>A0A515EQ62</accession>
<dbReference type="EMBL" id="CP036282">
    <property type="protein sequence ID" value="QDL54814.1"/>
    <property type="molecule type" value="Genomic_DNA"/>
</dbReference>
<sequence length="180" mass="18668">MLTVDQVVASHKANLETLLGLTAKAFEGVEKIVELNLTATKAAMLESGEQAKALLSVKDAQELLALQSGLFQPLAEKTAAYSRHLYDIASGAGAEFTKTYEAQAAEAQKKFLGLVDNAAKNAPAGSEAAVAVMKSAVASANNALESVQKAVKQATELAESNFNAVAATASNTAKSTAKKR</sequence>
<evidence type="ECO:0000313" key="3">
    <source>
        <dbReference type="Proteomes" id="UP000317365"/>
    </source>
</evidence>
<evidence type="ECO:0000259" key="1">
    <source>
        <dbReference type="Pfam" id="PF09361"/>
    </source>
</evidence>
<dbReference type="InterPro" id="IPR010127">
    <property type="entry name" value="Phasin_subfam-1"/>
</dbReference>
<reference evidence="3" key="2">
    <citation type="journal article" date="2020" name="Int. J. Syst. Evol. Microbiol.">
        <title>Genomic insights into a novel species Rhodoferax aquaticus sp. nov., isolated from freshwater.</title>
        <authorList>
            <person name="Li T."/>
            <person name="Zhuo Y."/>
            <person name="Jin C.Z."/>
            <person name="Wu X."/>
            <person name="Ko S.R."/>
            <person name="Jin F.J."/>
            <person name="Ahn C.Y."/>
            <person name="Oh H.M."/>
            <person name="Lee H.G."/>
            <person name="Jin L."/>
        </authorList>
    </citation>
    <scope>NUCLEOTIDE SEQUENCE [LARGE SCALE GENOMIC DNA]</scope>
    <source>
        <strain evidence="3">Gr-4</strain>
    </source>
</reference>
<feature type="domain" description="Phasin" evidence="1">
    <location>
        <begin position="6"/>
        <end position="103"/>
    </location>
</feature>
<dbReference type="NCBIfam" id="TIGR01841">
    <property type="entry name" value="phasin"/>
    <property type="match status" value="1"/>
</dbReference>
<evidence type="ECO:0000313" key="2">
    <source>
        <dbReference type="EMBL" id="QDL54814.1"/>
    </source>
</evidence>
<keyword evidence="3" id="KW-1185">Reference proteome</keyword>
<name>A0A515EQ62_9BURK</name>
<dbReference type="Proteomes" id="UP000317365">
    <property type="component" value="Chromosome"/>
</dbReference>
<protein>
    <submittedName>
        <fullName evidence="2">Phasin family protein</fullName>
    </submittedName>
</protein>
<gene>
    <name evidence="2" type="ORF">EXZ61_11885</name>
</gene>
<dbReference type="AlphaFoldDB" id="A0A515EQ62"/>
<proteinExistence type="predicted"/>
<dbReference type="Pfam" id="PF09361">
    <property type="entry name" value="Phasin_2"/>
    <property type="match status" value="1"/>
</dbReference>
<dbReference type="InterPro" id="IPR018968">
    <property type="entry name" value="Phasin"/>
</dbReference>
<reference evidence="3" key="1">
    <citation type="submission" date="2019-02" db="EMBL/GenBank/DDBJ databases">
        <title>Complete genome sequence of Rhodoferax sp. Gr-4.</title>
        <authorList>
            <person name="Jin L."/>
        </authorList>
    </citation>
    <scope>NUCLEOTIDE SEQUENCE [LARGE SCALE GENOMIC DNA]</scope>
    <source>
        <strain evidence="3">Gr-4</strain>
    </source>
</reference>